<keyword evidence="3" id="KW-1185">Reference proteome</keyword>
<evidence type="ECO:0000313" key="2">
    <source>
        <dbReference type="EMBL" id="KAI0507911.1"/>
    </source>
</evidence>
<sequence length="169" mass="18102">MLGWAVSSCGMEENSSISNMDLTSSSPSDMDLTNCEVPNESCPNIFIPDVNMNLETVIHKQPVASQVCATHPTIPCSDGYDCHGIKSALEHEVHRTNVPSCRCLEIPIAASTKPPPTSFCTPGACGNSSKMHKSDLSQIEVQNQRSGCGIPPTNSNEGPNDWKDNGEGR</sequence>
<comment type="caution">
    <text evidence="2">The sequence shown here is derived from an EMBL/GenBank/DDBJ whole genome shotgun (WGS) entry which is preliminary data.</text>
</comment>
<feature type="region of interest" description="Disordered" evidence="1">
    <location>
        <begin position="142"/>
        <end position="169"/>
    </location>
</feature>
<protein>
    <submittedName>
        <fullName evidence="2">Uncharacterized protein</fullName>
    </submittedName>
</protein>
<feature type="compositionally biased region" description="Polar residues" evidence="1">
    <location>
        <begin position="142"/>
        <end position="158"/>
    </location>
</feature>
<accession>A0A8T3BAW2</accession>
<feature type="compositionally biased region" description="Basic and acidic residues" evidence="1">
    <location>
        <begin position="160"/>
        <end position="169"/>
    </location>
</feature>
<dbReference type="Proteomes" id="UP000829196">
    <property type="component" value="Unassembled WGS sequence"/>
</dbReference>
<organism evidence="2 3">
    <name type="scientific">Dendrobium nobile</name>
    <name type="common">Orchid</name>
    <dbReference type="NCBI Taxonomy" id="94219"/>
    <lineage>
        <taxon>Eukaryota</taxon>
        <taxon>Viridiplantae</taxon>
        <taxon>Streptophyta</taxon>
        <taxon>Embryophyta</taxon>
        <taxon>Tracheophyta</taxon>
        <taxon>Spermatophyta</taxon>
        <taxon>Magnoliopsida</taxon>
        <taxon>Liliopsida</taxon>
        <taxon>Asparagales</taxon>
        <taxon>Orchidaceae</taxon>
        <taxon>Epidendroideae</taxon>
        <taxon>Malaxideae</taxon>
        <taxon>Dendrobiinae</taxon>
        <taxon>Dendrobium</taxon>
    </lineage>
</organism>
<dbReference type="AlphaFoldDB" id="A0A8T3BAW2"/>
<dbReference type="EMBL" id="JAGYWB010000010">
    <property type="protein sequence ID" value="KAI0507911.1"/>
    <property type="molecule type" value="Genomic_DNA"/>
</dbReference>
<evidence type="ECO:0000313" key="3">
    <source>
        <dbReference type="Proteomes" id="UP000829196"/>
    </source>
</evidence>
<name>A0A8T3BAW2_DENNO</name>
<evidence type="ECO:0000256" key="1">
    <source>
        <dbReference type="SAM" id="MobiDB-lite"/>
    </source>
</evidence>
<proteinExistence type="predicted"/>
<reference evidence="2" key="1">
    <citation type="journal article" date="2022" name="Front. Genet.">
        <title>Chromosome-Scale Assembly of the Dendrobium nobile Genome Provides Insights Into the Molecular Mechanism of the Biosynthesis of the Medicinal Active Ingredient of Dendrobium.</title>
        <authorList>
            <person name="Xu Q."/>
            <person name="Niu S.-C."/>
            <person name="Li K.-L."/>
            <person name="Zheng P.-J."/>
            <person name="Zhang X.-J."/>
            <person name="Jia Y."/>
            <person name="Liu Y."/>
            <person name="Niu Y.-X."/>
            <person name="Yu L.-H."/>
            <person name="Chen D.-F."/>
            <person name="Zhang G.-Q."/>
        </authorList>
    </citation>
    <scope>NUCLEOTIDE SEQUENCE</scope>
    <source>
        <tissue evidence="2">Leaf</tissue>
    </source>
</reference>
<dbReference type="OrthoDB" id="10320824at2759"/>
<gene>
    <name evidence="2" type="ORF">KFK09_014039</name>
</gene>